<sequence length="406" mass="43532">MTIQNDFLPFAASENANVLEQADYEKLVARRTGFTSGVAMAAQLNKVWRQSSLMAAALARFIVERSGQPLIDDGTTQAIVNHLHAAIAEVDLAWSKITGKPTTLTGYGITDAVNVEEKGQPEGVATLNAQGHVPTEQLPRSKVDLAWSKITGKPTTLTGYGITDAVNVEEKGQPEGVATLDDQGYVPTEQLPALDFTPADGSITTPKLADDAVTSSKIAYSAVTSSKIAGGAVTSSEIASGAVTSSEIAYGAVTSSKIAYGAVVDNIGYKPLSPENDQAIDGTLNVRYWLHIRNLNDSALRSAHHNDGTIGFVGPRGWMVRFGDDGNFWTPIFGWLSNTLNGKANAGAECQYNSQIWSFSTIHRSYNQTEQDLPDPWVCTGLNMCWGMGSDYLDGIGVRARKIRNQ</sequence>
<name>G2JBR7_9BURK</name>
<dbReference type="eggNOG" id="COG4733">
    <property type="taxonomic scope" value="Bacteria"/>
</dbReference>
<protein>
    <submittedName>
        <fullName evidence="1">Uncharacterized protein</fullName>
    </submittedName>
</protein>
<gene>
    <name evidence="1" type="ORF">CAGGBEG34_590003</name>
</gene>
<evidence type="ECO:0000313" key="1">
    <source>
        <dbReference type="EMBL" id="CCD30222.1"/>
    </source>
</evidence>
<keyword evidence="2" id="KW-1185">Reference proteome</keyword>
<comment type="caution">
    <text evidence="1">The sequence shown here is derived from an EMBL/GenBank/DDBJ whole genome shotgun (WGS) entry which is preliminary data.</text>
</comment>
<dbReference type="RefSeq" id="WP_006683273.1">
    <property type="nucleotide sequence ID" value="NZ_CAFB01000079.1"/>
</dbReference>
<dbReference type="eggNOG" id="COG4675">
    <property type="taxonomic scope" value="Bacteria"/>
</dbReference>
<accession>G2JBR7</accession>
<dbReference type="STRING" id="1070319.CAGGBEG34_590003"/>
<proteinExistence type="predicted"/>
<organism evidence="1 2">
    <name type="scientific">Candidatus Glomeribacter gigasporarum BEG34</name>
    <dbReference type="NCBI Taxonomy" id="1070319"/>
    <lineage>
        <taxon>Bacteria</taxon>
        <taxon>Pseudomonadati</taxon>
        <taxon>Pseudomonadota</taxon>
        <taxon>Betaproteobacteria</taxon>
        <taxon>Burkholderiales</taxon>
        <taxon>Burkholderiaceae</taxon>
        <taxon>Candidatus Glomeribacter</taxon>
    </lineage>
</organism>
<evidence type="ECO:0000313" key="2">
    <source>
        <dbReference type="Proteomes" id="UP000054051"/>
    </source>
</evidence>
<dbReference type="AlphaFoldDB" id="G2JBR7"/>
<dbReference type="Proteomes" id="UP000054051">
    <property type="component" value="Unassembled WGS sequence"/>
</dbReference>
<dbReference type="EMBL" id="CAFB01000079">
    <property type="protein sequence ID" value="CCD30222.1"/>
    <property type="molecule type" value="Genomic_DNA"/>
</dbReference>
<reference evidence="1 2" key="1">
    <citation type="submission" date="2011-08" db="EMBL/GenBank/DDBJ databases">
        <title>The genome of the obligate endobacterium of an arbuscular mycorrhizal fungus reveals an interphylum network of nutritional interactions.</title>
        <authorList>
            <person name="Ghignone S."/>
            <person name="Salvioli A."/>
            <person name="Anca I."/>
            <person name="Lumini E."/>
            <person name="Ortu G."/>
            <person name="Petiti L."/>
            <person name="Cruveiller S."/>
            <person name="Bianciotto V."/>
            <person name="Piffanelli P."/>
            <person name="Lanfranco L."/>
            <person name="Bonfante P."/>
        </authorList>
    </citation>
    <scope>NUCLEOTIDE SEQUENCE [LARGE SCALE GENOMIC DNA]</scope>
    <source>
        <strain evidence="1 2">BEG34</strain>
    </source>
</reference>
<dbReference type="OrthoDB" id="6481168at2"/>